<dbReference type="InterPro" id="IPR003593">
    <property type="entry name" value="AAA+_ATPase"/>
</dbReference>
<dbReference type="Gene3D" id="3.40.50.300">
    <property type="entry name" value="P-loop containing nucleotide triphosphate hydrolases"/>
    <property type="match status" value="1"/>
</dbReference>
<proteinExistence type="predicted"/>
<evidence type="ECO:0000256" key="1">
    <source>
        <dbReference type="ARBA" id="ARBA00022448"/>
    </source>
</evidence>
<accession>A0A382CY99</accession>
<protein>
    <recommendedName>
        <fullName evidence="4">ABC transporter domain-containing protein</fullName>
    </recommendedName>
</protein>
<dbReference type="SUPFAM" id="SSF50331">
    <property type="entry name" value="MOP-like"/>
    <property type="match status" value="1"/>
</dbReference>
<evidence type="ECO:0000313" key="5">
    <source>
        <dbReference type="EMBL" id="SVB31160.1"/>
    </source>
</evidence>
<evidence type="ECO:0000259" key="4">
    <source>
        <dbReference type="PROSITE" id="PS50893"/>
    </source>
</evidence>
<keyword evidence="2" id="KW-0547">Nucleotide-binding</keyword>
<organism evidence="5">
    <name type="scientific">marine metagenome</name>
    <dbReference type="NCBI Taxonomy" id="408172"/>
    <lineage>
        <taxon>unclassified sequences</taxon>
        <taxon>metagenomes</taxon>
        <taxon>ecological metagenomes</taxon>
    </lineage>
</organism>
<feature type="domain" description="ABC transporter" evidence="4">
    <location>
        <begin position="6"/>
        <end position="242"/>
    </location>
</feature>
<dbReference type="SUPFAM" id="SSF52540">
    <property type="entry name" value="P-loop containing nucleoside triphosphate hydrolases"/>
    <property type="match status" value="1"/>
</dbReference>
<dbReference type="InterPro" id="IPR013611">
    <property type="entry name" value="Transp-assoc_OB_typ2"/>
</dbReference>
<dbReference type="GO" id="GO:0043190">
    <property type="term" value="C:ATP-binding cassette (ABC) transporter complex"/>
    <property type="evidence" value="ECO:0007669"/>
    <property type="project" value="InterPro"/>
</dbReference>
<dbReference type="GO" id="GO:0005524">
    <property type="term" value="F:ATP binding"/>
    <property type="evidence" value="ECO:0007669"/>
    <property type="project" value="UniProtKB-KW"/>
</dbReference>
<dbReference type="InterPro" id="IPR027417">
    <property type="entry name" value="P-loop_NTPase"/>
</dbReference>
<dbReference type="InterPro" id="IPR008995">
    <property type="entry name" value="Mo/tungstate-bd_C_term_dom"/>
</dbReference>
<dbReference type="InterPro" id="IPR003439">
    <property type="entry name" value="ABC_transporter-like_ATP-bd"/>
</dbReference>
<sequence length="369" mass="40705">MSQDMVEIIDLHKNFGTEIAVEDFNLSVGKGEFVTLLGPSGCGKTTTLRCIAGLEKLDAGEIRVGQQIVVSADKQIFLHPEKREIGMVFQSYAVWPHMTVFDNVAYGLRVRGTKASDLKKKTTYALELVGLDHLADRFATKLSGGQQQRVALARAICYEPNVILFDEPLSNLDAKLREQMRDEIVKLQKEVGITSIFVTHDQSEALVMSDRIVVMDKAVIQQIGDPKSIYSNPVNSFVANFIGVANLFQGKLIGVEGTECQIEINFGNALATKKLLSTGGDNLNLGQQVFLSVRPEDIKLSTKMSTGNLEANCIEGIVLDTVYLGNFLECRVKIGSHEMIVQIDHFEQLDKGQTVYVSFLPQHGLTLPN</sequence>
<name>A0A382CY99_9ZZZZ</name>
<dbReference type="FunFam" id="3.40.50.300:FF:000042">
    <property type="entry name" value="Maltose/maltodextrin ABC transporter, ATP-binding protein"/>
    <property type="match status" value="1"/>
</dbReference>
<dbReference type="Pfam" id="PF00005">
    <property type="entry name" value="ABC_tran"/>
    <property type="match status" value="1"/>
</dbReference>
<dbReference type="EMBL" id="UINC01036737">
    <property type="protein sequence ID" value="SVB31160.1"/>
    <property type="molecule type" value="Genomic_DNA"/>
</dbReference>
<keyword evidence="1" id="KW-0813">Transport</keyword>
<evidence type="ECO:0000256" key="2">
    <source>
        <dbReference type="ARBA" id="ARBA00022741"/>
    </source>
</evidence>
<dbReference type="InterPro" id="IPR017871">
    <property type="entry name" value="ABC_transporter-like_CS"/>
</dbReference>
<evidence type="ECO:0000256" key="3">
    <source>
        <dbReference type="ARBA" id="ARBA00022840"/>
    </source>
</evidence>
<dbReference type="InterPro" id="IPR050093">
    <property type="entry name" value="ABC_SmlMolc_Importer"/>
</dbReference>
<dbReference type="AlphaFoldDB" id="A0A382CY99"/>
<gene>
    <name evidence="5" type="ORF">METZ01_LOCUS184014</name>
</gene>
<dbReference type="SMART" id="SM00382">
    <property type="entry name" value="AAA"/>
    <property type="match status" value="1"/>
</dbReference>
<keyword evidence="3" id="KW-0067">ATP-binding</keyword>
<reference evidence="5" key="1">
    <citation type="submission" date="2018-05" db="EMBL/GenBank/DDBJ databases">
        <authorList>
            <person name="Lanie J.A."/>
            <person name="Ng W.-L."/>
            <person name="Kazmierczak K.M."/>
            <person name="Andrzejewski T.M."/>
            <person name="Davidsen T.M."/>
            <person name="Wayne K.J."/>
            <person name="Tettelin H."/>
            <person name="Glass J.I."/>
            <person name="Rusch D."/>
            <person name="Podicherti R."/>
            <person name="Tsui H.-C.T."/>
            <person name="Winkler M.E."/>
        </authorList>
    </citation>
    <scope>NUCLEOTIDE SEQUENCE</scope>
</reference>
<dbReference type="PANTHER" id="PTHR42781">
    <property type="entry name" value="SPERMIDINE/PUTRESCINE IMPORT ATP-BINDING PROTEIN POTA"/>
    <property type="match status" value="1"/>
</dbReference>
<dbReference type="GO" id="GO:0022857">
    <property type="term" value="F:transmembrane transporter activity"/>
    <property type="evidence" value="ECO:0007669"/>
    <property type="project" value="InterPro"/>
</dbReference>
<dbReference type="Gene3D" id="2.40.50.100">
    <property type="match status" value="1"/>
</dbReference>
<dbReference type="PANTHER" id="PTHR42781:SF4">
    <property type="entry name" value="SPERMIDINE_PUTRESCINE IMPORT ATP-BINDING PROTEIN POTA"/>
    <property type="match status" value="1"/>
</dbReference>
<dbReference type="PROSITE" id="PS50893">
    <property type="entry name" value="ABC_TRANSPORTER_2"/>
    <property type="match status" value="1"/>
</dbReference>
<dbReference type="GO" id="GO:0016887">
    <property type="term" value="F:ATP hydrolysis activity"/>
    <property type="evidence" value="ECO:0007669"/>
    <property type="project" value="InterPro"/>
</dbReference>
<dbReference type="Pfam" id="PF08402">
    <property type="entry name" value="TOBE_2"/>
    <property type="match status" value="1"/>
</dbReference>
<dbReference type="PROSITE" id="PS00211">
    <property type="entry name" value="ABC_TRANSPORTER_1"/>
    <property type="match status" value="1"/>
</dbReference>